<evidence type="ECO:0000313" key="2">
    <source>
        <dbReference type="Proteomes" id="UP000297595"/>
    </source>
</evidence>
<proteinExistence type="predicted"/>
<sequence>MQMQCGGEEISPDHDLLSYSNGLLSDLGTYKKECRFYIHTLFGYEKEREKRYPAARKADCRRNPVVFHMTTGSRDSSGYQENRRNKFNLFRPIAEQKKTWLPSLPLVCQSVTSIELAVFSLQVGRLACS</sequence>
<protein>
    <submittedName>
        <fullName evidence="1">Uncharacterized protein</fullName>
    </submittedName>
</protein>
<evidence type="ECO:0000313" key="1">
    <source>
        <dbReference type="EMBL" id="TGJ70701.1"/>
    </source>
</evidence>
<dbReference type="Proteomes" id="UP000297595">
    <property type="component" value="Unassembled WGS sequence"/>
</dbReference>
<dbReference type="EMBL" id="SOZJ01000002">
    <property type="protein sequence ID" value="TGJ70701.1"/>
    <property type="molecule type" value="Genomic_DNA"/>
</dbReference>
<gene>
    <name evidence="1" type="ORF">EYR41_002729</name>
</gene>
<reference evidence="1 2" key="1">
    <citation type="submission" date="2019-03" db="EMBL/GenBank/DDBJ databases">
        <title>Nematode-trapping fungi genome.</title>
        <authorList>
            <person name="Vidal-Diez De Ulzurrun G."/>
        </authorList>
    </citation>
    <scope>NUCLEOTIDE SEQUENCE [LARGE SCALE GENOMIC DNA]</scope>
    <source>
        <strain evidence="1 2">TWF154</strain>
    </source>
</reference>
<accession>A0A7C8PAZ6</accession>
<comment type="caution">
    <text evidence="1">The sequence shown here is derived from an EMBL/GenBank/DDBJ whole genome shotgun (WGS) entry which is preliminary data.</text>
</comment>
<name>A0A7C8PAZ6_ORBOL</name>
<dbReference type="AlphaFoldDB" id="A0A7C8PAZ6"/>
<organism evidence="1 2">
    <name type="scientific">Orbilia oligospora</name>
    <name type="common">Nematode-trapping fungus</name>
    <name type="synonym">Arthrobotrys oligospora</name>
    <dbReference type="NCBI Taxonomy" id="2813651"/>
    <lineage>
        <taxon>Eukaryota</taxon>
        <taxon>Fungi</taxon>
        <taxon>Dikarya</taxon>
        <taxon>Ascomycota</taxon>
        <taxon>Pezizomycotina</taxon>
        <taxon>Orbiliomycetes</taxon>
        <taxon>Orbiliales</taxon>
        <taxon>Orbiliaceae</taxon>
        <taxon>Orbilia</taxon>
    </lineage>
</organism>